<protein>
    <submittedName>
        <fullName evidence="1">Uncharacterized protein</fullName>
    </submittedName>
</protein>
<evidence type="ECO:0000313" key="2">
    <source>
        <dbReference type="Proteomes" id="UP000737113"/>
    </source>
</evidence>
<evidence type="ECO:0000313" key="1">
    <source>
        <dbReference type="EMBL" id="NMH64944.1"/>
    </source>
</evidence>
<proteinExistence type="predicted"/>
<keyword evidence="2" id="KW-1185">Reference proteome</keyword>
<dbReference type="Proteomes" id="UP000737113">
    <property type="component" value="Unassembled WGS sequence"/>
</dbReference>
<sequence>MPVNLDDLDIDKAIADSAAKADAKLAPQITSLTGMTDAEVQQLFPEPADVQKLNELMNIVKSSASENTKVNQIVANAESFGGIVLKLLSKFA</sequence>
<name>A0A972JKB5_9GAMM</name>
<dbReference type="AlphaFoldDB" id="A0A972JKB5"/>
<dbReference type="RefSeq" id="WP_169563606.1">
    <property type="nucleotide sequence ID" value="NZ_JAAXYH010000003.1"/>
</dbReference>
<accession>A0A972JKB5</accession>
<reference evidence="1" key="1">
    <citation type="submission" date="2020-04" db="EMBL/GenBank/DDBJ databases">
        <title>Description of Shewanella salipaludis sp. nov., isolated from a salt marsh.</title>
        <authorList>
            <person name="Park S."/>
            <person name="Yoon J.-H."/>
        </authorList>
    </citation>
    <scope>NUCLEOTIDE SEQUENCE</scope>
    <source>
        <strain evidence="1">SHSM-M6</strain>
    </source>
</reference>
<dbReference type="EMBL" id="JAAXYH010000003">
    <property type="protein sequence ID" value="NMH64944.1"/>
    <property type="molecule type" value="Genomic_DNA"/>
</dbReference>
<gene>
    <name evidence="1" type="ORF">HC757_07130</name>
</gene>
<organism evidence="1 2">
    <name type="scientific">Shewanella salipaludis</name>
    <dbReference type="NCBI Taxonomy" id="2723052"/>
    <lineage>
        <taxon>Bacteria</taxon>
        <taxon>Pseudomonadati</taxon>
        <taxon>Pseudomonadota</taxon>
        <taxon>Gammaproteobacteria</taxon>
        <taxon>Alteromonadales</taxon>
        <taxon>Shewanellaceae</taxon>
        <taxon>Shewanella</taxon>
    </lineage>
</organism>
<comment type="caution">
    <text evidence="1">The sequence shown here is derived from an EMBL/GenBank/DDBJ whole genome shotgun (WGS) entry which is preliminary data.</text>
</comment>